<keyword evidence="2" id="KW-0472">Membrane</keyword>
<evidence type="ECO:0000256" key="1">
    <source>
        <dbReference type="ARBA" id="ARBA00005801"/>
    </source>
</evidence>
<feature type="transmembrane region" description="Helical" evidence="2">
    <location>
        <begin position="136"/>
        <end position="155"/>
    </location>
</feature>
<dbReference type="EMBL" id="CP042305">
    <property type="protein sequence ID" value="QDZ14413.1"/>
    <property type="molecule type" value="Genomic_DNA"/>
</dbReference>
<evidence type="ECO:0000256" key="2">
    <source>
        <dbReference type="SAM" id="Phobius"/>
    </source>
</evidence>
<dbReference type="OrthoDB" id="2087435at2"/>
<comment type="similarity">
    <text evidence="1">Belongs to the peptidase A24 family.</text>
</comment>
<dbReference type="InterPro" id="IPR000045">
    <property type="entry name" value="Prepilin_IV_endopep_pep"/>
</dbReference>
<dbReference type="Pfam" id="PF01478">
    <property type="entry name" value="Peptidase_A24"/>
    <property type="match status" value="1"/>
</dbReference>
<proteinExistence type="inferred from homology"/>
<evidence type="ECO:0000313" key="5">
    <source>
        <dbReference type="Proteomes" id="UP000320216"/>
    </source>
</evidence>
<protein>
    <submittedName>
        <fullName evidence="4">Prepilin peptidase</fullName>
    </submittedName>
</protein>
<sequence>MRRTCSGRTTTSHRSQTTTWRGSELRLCITQAEARRPRYGRRVSASAPSSSRTPASLTGRFVWQGSLSVLLVVVSLTVVGVRFELVGFLYLAFVTPELCRIDLAEHRLPNALVLPGMAFAAVGTVFGWLAGGTVPVGTAAAACGVTAFFALLALAGGMGMGDVKLAAVLALAGGAVSFVVVVGAVVLGFLFGGAVAMVGLATGGRGGSIAFGPYLLGGFWASTALLLVLG</sequence>
<feature type="transmembrane region" description="Helical" evidence="2">
    <location>
        <begin position="167"/>
        <end position="191"/>
    </location>
</feature>
<dbReference type="InterPro" id="IPR050882">
    <property type="entry name" value="Prepilin_peptidase/N-MTase"/>
</dbReference>
<dbReference type="GO" id="GO:0004190">
    <property type="term" value="F:aspartic-type endopeptidase activity"/>
    <property type="evidence" value="ECO:0007669"/>
    <property type="project" value="InterPro"/>
</dbReference>
<feature type="domain" description="Prepilin type IV endopeptidase peptidase" evidence="3">
    <location>
        <begin position="98"/>
        <end position="192"/>
    </location>
</feature>
<dbReference type="KEGG" id="huw:FPZ11_06225"/>
<name>A0A5B8M234_9MICO</name>
<dbReference type="GO" id="GO:0005886">
    <property type="term" value="C:plasma membrane"/>
    <property type="evidence" value="ECO:0007669"/>
    <property type="project" value="TreeGrafter"/>
</dbReference>
<accession>A0A5B8M234</accession>
<evidence type="ECO:0000313" key="4">
    <source>
        <dbReference type="EMBL" id="QDZ14413.1"/>
    </source>
</evidence>
<dbReference type="Proteomes" id="UP000320216">
    <property type="component" value="Chromosome"/>
</dbReference>
<reference evidence="4 5" key="1">
    <citation type="submission" date="2019-07" db="EMBL/GenBank/DDBJ databases">
        <title>Full genome sequence of Humibacter sp. WJ7-1.</title>
        <authorList>
            <person name="Im W.-T."/>
        </authorList>
    </citation>
    <scope>NUCLEOTIDE SEQUENCE [LARGE SCALE GENOMIC DNA]</scope>
    <source>
        <strain evidence="4 5">WJ7-1</strain>
    </source>
</reference>
<organism evidence="4 5">
    <name type="scientific">Humibacter ginsenosidimutans</name>
    <dbReference type="NCBI Taxonomy" id="2599293"/>
    <lineage>
        <taxon>Bacteria</taxon>
        <taxon>Bacillati</taxon>
        <taxon>Actinomycetota</taxon>
        <taxon>Actinomycetes</taxon>
        <taxon>Micrococcales</taxon>
        <taxon>Microbacteriaceae</taxon>
        <taxon>Humibacter</taxon>
    </lineage>
</organism>
<keyword evidence="5" id="KW-1185">Reference proteome</keyword>
<dbReference type="PANTHER" id="PTHR30487:SF0">
    <property type="entry name" value="PREPILIN LEADER PEPTIDASE_N-METHYLTRANSFERASE-RELATED"/>
    <property type="match status" value="1"/>
</dbReference>
<dbReference type="PANTHER" id="PTHR30487">
    <property type="entry name" value="TYPE 4 PREPILIN-LIKE PROTEINS LEADER PEPTIDE-PROCESSING ENZYME"/>
    <property type="match status" value="1"/>
</dbReference>
<keyword evidence="2" id="KW-1133">Transmembrane helix</keyword>
<dbReference type="Gene3D" id="1.20.120.1220">
    <property type="match status" value="1"/>
</dbReference>
<keyword evidence="2" id="KW-0812">Transmembrane</keyword>
<gene>
    <name evidence="4" type="ORF">FPZ11_06225</name>
</gene>
<dbReference type="GO" id="GO:0006465">
    <property type="term" value="P:signal peptide processing"/>
    <property type="evidence" value="ECO:0007669"/>
    <property type="project" value="TreeGrafter"/>
</dbReference>
<feature type="transmembrane region" description="Helical" evidence="2">
    <location>
        <begin position="112"/>
        <end position="130"/>
    </location>
</feature>
<feature type="transmembrane region" description="Helical" evidence="2">
    <location>
        <begin position="67"/>
        <end position="91"/>
    </location>
</feature>
<feature type="transmembrane region" description="Helical" evidence="2">
    <location>
        <begin position="211"/>
        <end position="229"/>
    </location>
</feature>
<evidence type="ECO:0000259" key="3">
    <source>
        <dbReference type="Pfam" id="PF01478"/>
    </source>
</evidence>
<dbReference type="AlphaFoldDB" id="A0A5B8M234"/>